<dbReference type="AlphaFoldDB" id="A0A444YTJ1"/>
<name>A0A444YTJ1_ARAHY</name>
<dbReference type="InterPro" id="IPR044824">
    <property type="entry name" value="MAIN-like"/>
</dbReference>
<dbReference type="GO" id="GO:0010073">
    <property type="term" value="P:meristem maintenance"/>
    <property type="evidence" value="ECO:0007669"/>
    <property type="project" value="InterPro"/>
</dbReference>
<dbReference type="Proteomes" id="UP000289738">
    <property type="component" value="Chromosome B06"/>
</dbReference>
<dbReference type="PANTHER" id="PTHR46033">
    <property type="entry name" value="PROTEIN MAIN-LIKE 2"/>
    <property type="match status" value="1"/>
</dbReference>
<gene>
    <name evidence="2" type="ORF">Ahy_B06g085114</name>
</gene>
<organism evidence="2 3">
    <name type="scientific">Arachis hypogaea</name>
    <name type="common">Peanut</name>
    <dbReference type="NCBI Taxonomy" id="3818"/>
    <lineage>
        <taxon>Eukaryota</taxon>
        <taxon>Viridiplantae</taxon>
        <taxon>Streptophyta</taxon>
        <taxon>Embryophyta</taxon>
        <taxon>Tracheophyta</taxon>
        <taxon>Spermatophyta</taxon>
        <taxon>Magnoliopsida</taxon>
        <taxon>eudicotyledons</taxon>
        <taxon>Gunneridae</taxon>
        <taxon>Pentapetalae</taxon>
        <taxon>rosids</taxon>
        <taxon>fabids</taxon>
        <taxon>Fabales</taxon>
        <taxon>Fabaceae</taxon>
        <taxon>Papilionoideae</taxon>
        <taxon>50 kb inversion clade</taxon>
        <taxon>dalbergioids sensu lato</taxon>
        <taxon>Dalbergieae</taxon>
        <taxon>Pterocarpus clade</taxon>
        <taxon>Arachis</taxon>
    </lineage>
</organism>
<keyword evidence="3" id="KW-1185">Reference proteome</keyword>
<reference evidence="2 3" key="1">
    <citation type="submission" date="2019-01" db="EMBL/GenBank/DDBJ databases">
        <title>Sequencing of cultivated peanut Arachis hypogaea provides insights into genome evolution and oil improvement.</title>
        <authorList>
            <person name="Chen X."/>
        </authorList>
    </citation>
    <scope>NUCLEOTIDE SEQUENCE [LARGE SCALE GENOMIC DNA]</scope>
    <source>
        <strain evidence="3">cv. Fuhuasheng</strain>
        <tissue evidence="2">Leaves</tissue>
    </source>
</reference>
<dbReference type="STRING" id="3818.A0A444YTJ1"/>
<evidence type="ECO:0000313" key="2">
    <source>
        <dbReference type="EMBL" id="RYR05240.1"/>
    </source>
</evidence>
<feature type="domain" description="Aminotransferase-like plant mobile" evidence="1">
    <location>
        <begin position="42"/>
        <end position="100"/>
    </location>
</feature>
<dbReference type="PANTHER" id="PTHR46033:SF8">
    <property type="entry name" value="PROTEIN MAINTENANCE OF MERISTEMS-LIKE"/>
    <property type="match status" value="1"/>
</dbReference>
<dbReference type="Pfam" id="PF10536">
    <property type="entry name" value="PMD"/>
    <property type="match status" value="1"/>
</dbReference>
<accession>A0A444YTJ1</accession>
<dbReference type="EMBL" id="SDMP01000016">
    <property type="protein sequence ID" value="RYR05240.1"/>
    <property type="molecule type" value="Genomic_DNA"/>
</dbReference>
<protein>
    <recommendedName>
        <fullName evidence="1">Aminotransferase-like plant mobile domain-containing protein</fullName>
    </recommendedName>
</protein>
<sequence>MMLVVLLVNDVSGFPHRCISSMRRQQGMRLEERYVPYLQMAGLYHLARLNERWFRLDESLVSAFVERWRPETHTFHMPFGECTITLQDVAYQLGLPIDGHYETFGELLEGANEPIVMRYARAYIMMLLETQLFADKSGNRIHIRWLSYVARLEDMGGEQEGISSCDVEAQDRPLTGWGCCASGDLGASAYGVMEVCDGADIFCHYRVAPDSLINHVHPFPNSEHFPTYLR</sequence>
<dbReference type="InterPro" id="IPR019557">
    <property type="entry name" value="AminoTfrase-like_pln_mobile"/>
</dbReference>
<evidence type="ECO:0000259" key="1">
    <source>
        <dbReference type="Pfam" id="PF10536"/>
    </source>
</evidence>
<evidence type="ECO:0000313" key="3">
    <source>
        <dbReference type="Proteomes" id="UP000289738"/>
    </source>
</evidence>
<proteinExistence type="predicted"/>
<comment type="caution">
    <text evidence="2">The sequence shown here is derived from an EMBL/GenBank/DDBJ whole genome shotgun (WGS) entry which is preliminary data.</text>
</comment>